<dbReference type="PROSITE" id="PS51194">
    <property type="entry name" value="HELICASE_CTER"/>
    <property type="match status" value="1"/>
</dbReference>
<dbReference type="GO" id="GO:0005524">
    <property type="term" value="F:ATP binding"/>
    <property type="evidence" value="ECO:0007669"/>
    <property type="project" value="InterPro"/>
</dbReference>
<feature type="domain" description="Helicase ATP-binding" evidence="1">
    <location>
        <begin position="19"/>
        <end position="189"/>
    </location>
</feature>
<evidence type="ECO:0000259" key="1">
    <source>
        <dbReference type="PROSITE" id="PS51192"/>
    </source>
</evidence>
<evidence type="ECO:0000313" key="6">
    <source>
        <dbReference type="Proteomes" id="UP000629870"/>
    </source>
</evidence>
<evidence type="ECO:0000313" key="3">
    <source>
        <dbReference type="EMBL" id="MBB6017437.1"/>
    </source>
</evidence>
<name>A0A5C4Y8Z5_9DEIO</name>
<dbReference type="GO" id="GO:0003677">
    <property type="term" value="F:DNA binding"/>
    <property type="evidence" value="ECO:0007669"/>
    <property type="project" value="InterPro"/>
</dbReference>
<dbReference type="SMART" id="SM00490">
    <property type="entry name" value="HELICc"/>
    <property type="match status" value="1"/>
</dbReference>
<dbReference type="PANTHER" id="PTHR47396:SF1">
    <property type="entry name" value="ATP-DEPENDENT HELICASE IRC3-RELATED"/>
    <property type="match status" value="1"/>
</dbReference>
<keyword evidence="6" id="KW-1185">Reference proteome</keyword>
<dbReference type="SMART" id="SM00487">
    <property type="entry name" value="DEXDc"/>
    <property type="match status" value="1"/>
</dbReference>
<dbReference type="PROSITE" id="PS51192">
    <property type="entry name" value="HELICASE_ATP_BIND_1"/>
    <property type="match status" value="1"/>
</dbReference>
<comment type="caution">
    <text evidence="4">The sequence shown here is derived from an EMBL/GenBank/DDBJ whole genome shotgun (WGS) entry which is preliminary data.</text>
</comment>
<dbReference type="InterPro" id="IPR001650">
    <property type="entry name" value="Helicase_C-like"/>
</dbReference>
<dbReference type="GO" id="GO:0016787">
    <property type="term" value="F:hydrolase activity"/>
    <property type="evidence" value="ECO:0007669"/>
    <property type="project" value="InterPro"/>
</dbReference>
<dbReference type="GO" id="GO:0005829">
    <property type="term" value="C:cytosol"/>
    <property type="evidence" value="ECO:0007669"/>
    <property type="project" value="TreeGrafter"/>
</dbReference>
<dbReference type="RefSeq" id="WP_139401700.1">
    <property type="nucleotide sequence ID" value="NZ_JACHEW010000014.1"/>
</dbReference>
<dbReference type="Proteomes" id="UP000313988">
    <property type="component" value="Unassembled WGS sequence"/>
</dbReference>
<dbReference type="InterPro" id="IPR014001">
    <property type="entry name" value="Helicase_ATP-bd"/>
</dbReference>
<organism evidence="4 5">
    <name type="scientific">Deinococcus radiopugnans ATCC 19172</name>
    <dbReference type="NCBI Taxonomy" id="585398"/>
    <lineage>
        <taxon>Bacteria</taxon>
        <taxon>Thermotogati</taxon>
        <taxon>Deinococcota</taxon>
        <taxon>Deinococci</taxon>
        <taxon>Deinococcales</taxon>
        <taxon>Deinococcaceae</taxon>
        <taxon>Deinococcus</taxon>
    </lineage>
</organism>
<keyword evidence="4" id="KW-0347">Helicase</keyword>
<dbReference type="SUPFAM" id="SSF52540">
    <property type="entry name" value="P-loop containing nucleoside triphosphate hydrolases"/>
    <property type="match status" value="1"/>
</dbReference>
<dbReference type="EMBL" id="VDMO01000005">
    <property type="protein sequence ID" value="TNM71968.1"/>
    <property type="molecule type" value="Genomic_DNA"/>
</dbReference>
<sequence length="981" mass="109561">MDGSHLRPNQIGAISAVQAHFSLHTEPALLAMPTGSGKTAVLMALAFVLRAGPVLVVTPSVIVREQIAEGFRSLDILKRTGVLPLDCPPPRVHEVTGWLATEEAWRELEGFDVVIASPPSISPRPGQVAPPPEKLFDLVLVDEAHHEQAPTWKALLDSFGETRRVLCSATPFRNDRQRLGARIVYHYPLKRAQEDGIFGRINFVPINPGAGEDADVLIALKAAELLAEDRDQGLDHRLMVRTSVKSRASALAKIYADHTSLKLQEIHSGLQPSTIRRRIEALKKGELDGVICVDMMGEGFDFPNLKIAAIHAPHKSLPITLQFIGRFARTGHSGQPLGDARFIAEENRIRHDEFQLYSSDPEEPDWREIIANLNDRRVAHEVENQALFDSFRPTRRPSDRTRAARELSLGALEPFHHAKVYQLPDGAGFDLEAMPKGMDVLYSEVSDDRQAAVIVWDEVETPRWLTVPVLDNVRHHLLVVYFVQEQRLLFVCSTQKEEDTYEAIVEAFAPDGAYELPAPQLRRVLTGWTDPEIYNIGMRNRQAAIGQESYRILTGSAAQHAISERDGQRFTRGHAFGASVEPDSKKTLGISSNYAKIWSLRYAGLNSFLKWCRALASKLSDPAADSLPTPLDALDGGTVVTSFPDPQERMLLMADWPAELYHLSRAERRLHLTAPGVVGGLTLHPTELEVRVRQDESTVGALRFDLAYREHILQCRLELTPRPQHVVLPGQAVELRVAQRLGEEKGISPFLDSHAPQFWYDDLSSVTRNVHYRALDFEPQVPGEIFKMVDWAAAAVDITAEITCEKAGYVSIHDHLRRELDGKHQVVFFDHDTGEAADFITLDLIEDDRLPVRVNFYHCKGSKEDKAGSRVGDMYEVLGQAVKCLRYRDRNLLRRHLAEREKKYGAGAPGKSRFVTGDLTTVGSILSTPGPLLLPITVWVVQPGLDRAKAEHESDPKMGRLIDNVLYFTQDHGSSLRIMCS</sequence>
<dbReference type="GO" id="GO:0004386">
    <property type="term" value="F:helicase activity"/>
    <property type="evidence" value="ECO:0007669"/>
    <property type="project" value="UniProtKB-KW"/>
</dbReference>
<accession>A0A5C4Y8Z5</accession>
<dbReference type="AlphaFoldDB" id="A0A5C4Y8Z5"/>
<keyword evidence="4" id="KW-0067">ATP-binding</keyword>
<dbReference type="EMBL" id="JACHEW010000014">
    <property type="protein sequence ID" value="MBB6017437.1"/>
    <property type="molecule type" value="Genomic_DNA"/>
</dbReference>
<evidence type="ECO:0000313" key="4">
    <source>
        <dbReference type="EMBL" id="TNM71968.1"/>
    </source>
</evidence>
<dbReference type="Pfam" id="PF04851">
    <property type="entry name" value="ResIII"/>
    <property type="match status" value="1"/>
</dbReference>
<keyword evidence="4" id="KW-0378">Hydrolase</keyword>
<dbReference type="CDD" id="cd17926">
    <property type="entry name" value="DEXHc_RE"/>
    <property type="match status" value="1"/>
</dbReference>
<dbReference type="InterPro" id="IPR006935">
    <property type="entry name" value="Helicase/UvrB_N"/>
</dbReference>
<proteinExistence type="predicted"/>
<feature type="domain" description="Helicase C-terminal" evidence="2">
    <location>
        <begin position="219"/>
        <end position="377"/>
    </location>
</feature>
<evidence type="ECO:0000313" key="5">
    <source>
        <dbReference type="Proteomes" id="UP000313988"/>
    </source>
</evidence>
<dbReference type="PANTHER" id="PTHR47396">
    <property type="entry name" value="TYPE I RESTRICTION ENZYME ECOKI R PROTEIN"/>
    <property type="match status" value="1"/>
</dbReference>
<reference evidence="3 6" key="2">
    <citation type="submission" date="2020-08" db="EMBL/GenBank/DDBJ databases">
        <title>Genomic Encyclopedia of Type Strains, Phase IV (KMG-IV): sequencing the most valuable type-strain genomes for metagenomic binning, comparative biology and taxonomic classification.</title>
        <authorList>
            <person name="Goeker M."/>
        </authorList>
    </citation>
    <scope>NUCLEOTIDE SEQUENCE [LARGE SCALE GENOMIC DNA]</scope>
    <source>
        <strain evidence="3 6">DSM 12027</strain>
    </source>
</reference>
<dbReference type="Proteomes" id="UP000629870">
    <property type="component" value="Unassembled WGS sequence"/>
</dbReference>
<gene>
    <name evidence="4" type="ORF">FHR04_06285</name>
    <name evidence="3" type="ORF">HNQ04_002702</name>
</gene>
<reference evidence="4 5" key="1">
    <citation type="submission" date="2019-06" db="EMBL/GenBank/DDBJ databases">
        <title>Genome sequence of Deinococcus radiopugnans ATCC 19172.</title>
        <authorList>
            <person name="Maclea K.S."/>
            <person name="Maynard C.R."/>
        </authorList>
    </citation>
    <scope>NUCLEOTIDE SEQUENCE [LARGE SCALE GENOMIC DNA]</scope>
    <source>
        <strain evidence="4 5">ATCC 19172</strain>
    </source>
</reference>
<keyword evidence="4" id="KW-0547">Nucleotide-binding</keyword>
<dbReference type="Gene3D" id="3.40.50.300">
    <property type="entry name" value="P-loop containing nucleotide triphosphate hydrolases"/>
    <property type="match status" value="2"/>
</dbReference>
<dbReference type="OrthoDB" id="9802848at2"/>
<dbReference type="Pfam" id="PF00271">
    <property type="entry name" value="Helicase_C"/>
    <property type="match status" value="1"/>
</dbReference>
<dbReference type="InterPro" id="IPR027417">
    <property type="entry name" value="P-loop_NTPase"/>
</dbReference>
<evidence type="ECO:0000259" key="2">
    <source>
        <dbReference type="PROSITE" id="PS51194"/>
    </source>
</evidence>
<protein>
    <submittedName>
        <fullName evidence="4">DEAD/DEAH box helicase</fullName>
    </submittedName>
    <submittedName>
        <fullName evidence="3">Superfamily II DNA or RNA helicase</fullName>
    </submittedName>
</protein>
<dbReference type="InterPro" id="IPR050742">
    <property type="entry name" value="Helicase_Restrict-Modif_Enz"/>
</dbReference>